<dbReference type="RefSeq" id="XP_025354883.1">
    <property type="nucleotide sequence ID" value="XM_025497652.1"/>
</dbReference>
<protein>
    <recommendedName>
        <fullName evidence="1">Zn(2)-C6 fungal-type domain-containing protein</fullName>
    </recommendedName>
</protein>
<name>A0A316VF00_9BASI</name>
<feature type="domain" description="Zn(2)-C6 fungal-type" evidence="1">
    <location>
        <begin position="22"/>
        <end position="51"/>
    </location>
</feature>
<dbReference type="Pfam" id="PF00172">
    <property type="entry name" value="Zn_clus"/>
    <property type="match status" value="1"/>
</dbReference>
<evidence type="ECO:0000313" key="2">
    <source>
        <dbReference type="EMBL" id="PWN34581.1"/>
    </source>
</evidence>
<organism evidence="2 3">
    <name type="scientific">Meira miltonrushii</name>
    <dbReference type="NCBI Taxonomy" id="1280837"/>
    <lineage>
        <taxon>Eukaryota</taxon>
        <taxon>Fungi</taxon>
        <taxon>Dikarya</taxon>
        <taxon>Basidiomycota</taxon>
        <taxon>Ustilaginomycotina</taxon>
        <taxon>Exobasidiomycetes</taxon>
        <taxon>Exobasidiales</taxon>
        <taxon>Brachybasidiaceae</taxon>
        <taxon>Meira</taxon>
    </lineage>
</organism>
<reference evidence="2 3" key="1">
    <citation type="journal article" date="2018" name="Mol. Biol. Evol.">
        <title>Broad Genomic Sampling Reveals a Smut Pathogenic Ancestry of the Fungal Clade Ustilaginomycotina.</title>
        <authorList>
            <person name="Kijpornyongpan T."/>
            <person name="Mondo S.J."/>
            <person name="Barry K."/>
            <person name="Sandor L."/>
            <person name="Lee J."/>
            <person name="Lipzen A."/>
            <person name="Pangilinan J."/>
            <person name="LaButti K."/>
            <person name="Hainaut M."/>
            <person name="Henrissat B."/>
            <person name="Grigoriev I.V."/>
            <person name="Spatafora J.W."/>
            <person name="Aime M.C."/>
        </authorList>
    </citation>
    <scope>NUCLEOTIDE SEQUENCE [LARGE SCALE GENOMIC DNA]</scope>
    <source>
        <strain evidence="2 3">MCA 3882</strain>
    </source>
</reference>
<evidence type="ECO:0000259" key="1">
    <source>
        <dbReference type="PROSITE" id="PS50048"/>
    </source>
</evidence>
<dbReference type="InterPro" id="IPR036864">
    <property type="entry name" value="Zn2-C6_fun-type_DNA-bd_sf"/>
</dbReference>
<dbReference type="GeneID" id="37019433"/>
<dbReference type="InterPro" id="IPR001138">
    <property type="entry name" value="Zn2Cys6_DnaBD"/>
</dbReference>
<dbReference type="GO" id="GO:0000981">
    <property type="term" value="F:DNA-binding transcription factor activity, RNA polymerase II-specific"/>
    <property type="evidence" value="ECO:0007669"/>
    <property type="project" value="InterPro"/>
</dbReference>
<evidence type="ECO:0000313" key="3">
    <source>
        <dbReference type="Proteomes" id="UP000245771"/>
    </source>
</evidence>
<accession>A0A316VF00</accession>
<dbReference type="SMART" id="SM00066">
    <property type="entry name" value="GAL4"/>
    <property type="match status" value="1"/>
</dbReference>
<dbReference type="EMBL" id="KZ819603">
    <property type="protein sequence ID" value="PWN34581.1"/>
    <property type="molecule type" value="Genomic_DNA"/>
</dbReference>
<dbReference type="STRING" id="1280837.A0A316VF00"/>
<dbReference type="SUPFAM" id="SSF57701">
    <property type="entry name" value="Zn2/Cys6 DNA-binding domain"/>
    <property type="match status" value="1"/>
</dbReference>
<sequence>MAHRKSDSKHAIGSYGKALRSSCRYCRRRKIKCDSNNPCGTRTTKKIDCVHDQKSQMGRPRKGEEEIDQDAQACISVGSILDSAFEDTFGGKVPSTAFSAAVQGYVREHGESLVIDAQARAQQKICSPDVYEVLYPMIFKDVLDGCRWHFSSMDTNKEARRPAYFPVGLQCDASQSMIPLCSDAFTEVEEDDLRYLYKIWSQVHPLSAGISFSSLLGEQGKALRHLIICEARQLEGDYPESEAHFGYASSQYRKVQIPVFDNEAQLAGTAHTLISACQAALLFGWREFSSARSKRGAAYMAASGQLLGRLQSLCNRMEMSAEQLSVIKSLSSTFSFMTLWAFSQLDRSTGNLGAGWLGFEVNATRSDEVIITDAVTRLCSTLLNNHPRILSSTHGTASGLDGENMMQYTQAVAMQLYTHIASAKLAENGELTDESSERTKQLLEGVRWCICLILLSAGQEGFLPLPEVGQELLKISQR</sequence>
<dbReference type="Gene3D" id="4.10.240.10">
    <property type="entry name" value="Zn(2)-C6 fungal-type DNA-binding domain"/>
    <property type="match status" value="1"/>
</dbReference>
<gene>
    <name evidence="2" type="ORF">FA14DRAFT_154035</name>
</gene>
<dbReference type="OrthoDB" id="424974at2759"/>
<dbReference type="GO" id="GO:0008270">
    <property type="term" value="F:zinc ion binding"/>
    <property type="evidence" value="ECO:0007669"/>
    <property type="project" value="InterPro"/>
</dbReference>
<dbReference type="PROSITE" id="PS50048">
    <property type="entry name" value="ZN2_CY6_FUNGAL_2"/>
    <property type="match status" value="1"/>
</dbReference>
<dbReference type="InParanoid" id="A0A316VF00"/>
<dbReference type="Proteomes" id="UP000245771">
    <property type="component" value="Unassembled WGS sequence"/>
</dbReference>
<keyword evidence="3" id="KW-1185">Reference proteome</keyword>
<proteinExistence type="predicted"/>
<dbReference type="AlphaFoldDB" id="A0A316VF00"/>